<organism evidence="2 3">
    <name type="scientific">Cercophora newfieldiana</name>
    <dbReference type="NCBI Taxonomy" id="92897"/>
    <lineage>
        <taxon>Eukaryota</taxon>
        <taxon>Fungi</taxon>
        <taxon>Dikarya</taxon>
        <taxon>Ascomycota</taxon>
        <taxon>Pezizomycotina</taxon>
        <taxon>Sordariomycetes</taxon>
        <taxon>Sordariomycetidae</taxon>
        <taxon>Sordariales</taxon>
        <taxon>Lasiosphaeriaceae</taxon>
        <taxon>Cercophora</taxon>
    </lineage>
</organism>
<reference evidence="2" key="1">
    <citation type="submission" date="2023-06" db="EMBL/GenBank/DDBJ databases">
        <title>Genome-scale phylogeny and comparative genomics of the fungal order Sordariales.</title>
        <authorList>
            <consortium name="Lawrence Berkeley National Laboratory"/>
            <person name="Hensen N."/>
            <person name="Bonometti L."/>
            <person name="Westerberg I."/>
            <person name="Brannstrom I.O."/>
            <person name="Guillou S."/>
            <person name="Cros-Aarteil S."/>
            <person name="Calhoun S."/>
            <person name="Haridas S."/>
            <person name="Kuo A."/>
            <person name="Mondo S."/>
            <person name="Pangilinan J."/>
            <person name="Riley R."/>
            <person name="Labutti K."/>
            <person name="Andreopoulos B."/>
            <person name="Lipzen A."/>
            <person name="Chen C."/>
            <person name="Yanf M."/>
            <person name="Daum C."/>
            <person name="Ng V."/>
            <person name="Clum A."/>
            <person name="Steindorff A."/>
            <person name="Ohm R."/>
            <person name="Martin F."/>
            <person name="Silar P."/>
            <person name="Natvig D."/>
            <person name="Lalanne C."/>
            <person name="Gautier V."/>
            <person name="Ament-Velasquez S.L."/>
            <person name="Kruys A."/>
            <person name="Hutchinson M.I."/>
            <person name="Powell A.J."/>
            <person name="Barry K."/>
            <person name="Miller A.N."/>
            <person name="Grigoriev I.V."/>
            <person name="Debuchy R."/>
            <person name="Gladieux P."/>
            <person name="Thoren M.H."/>
            <person name="Johannesson H."/>
        </authorList>
    </citation>
    <scope>NUCLEOTIDE SEQUENCE</scope>
    <source>
        <strain evidence="2">SMH2532-1</strain>
    </source>
</reference>
<sequence length="281" mass="31268">MDGVEQAAFENIYPDWRTAEYKEPFVGAPIEYSAPKMIDGGVQVGDESRTGSRSEGEDVVVAPQILLTDVAHDEDQPKRIPQPLTADSDLDDSESESEEDESGSESEDSTKFLHAGVATQLQTTPELEIIFERDSDESDNNGQSHNGGGNSSRFFFGPEESDSDSDEDTSDDESEYSLDSDYDPPTGIMATPWARHSFIDASGHMDTHKNVREQRGMASGHRLQECTWYLFARGDVVQHSKLGPMIVVTTPEGETLYPEDLTYYKGENLWSDMEDEESEEE</sequence>
<feature type="region of interest" description="Disordered" evidence="1">
    <location>
        <begin position="38"/>
        <end position="112"/>
    </location>
</feature>
<dbReference type="AlphaFoldDB" id="A0AA40CZW7"/>
<gene>
    <name evidence="2" type="ORF">B0T16DRAFT_453216</name>
</gene>
<name>A0AA40CZW7_9PEZI</name>
<evidence type="ECO:0000313" key="2">
    <source>
        <dbReference type="EMBL" id="KAK0657785.1"/>
    </source>
</evidence>
<proteinExistence type="predicted"/>
<comment type="caution">
    <text evidence="2">The sequence shown here is derived from an EMBL/GenBank/DDBJ whole genome shotgun (WGS) entry which is preliminary data.</text>
</comment>
<feature type="compositionally biased region" description="Acidic residues" evidence="1">
    <location>
        <begin position="159"/>
        <end position="182"/>
    </location>
</feature>
<dbReference type="EMBL" id="JAULSV010000001">
    <property type="protein sequence ID" value="KAK0657785.1"/>
    <property type="molecule type" value="Genomic_DNA"/>
</dbReference>
<evidence type="ECO:0000313" key="3">
    <source>
        <dbReference type="Proteomes" id="UP001174936"/>
    </source>
</evidence>
<protein>
    <submittedName>
        <fullName evidence="2">Uncharacterized protein</fullName>
    </submittedName>
</protein>
<evidence type="ECO:0000256" key="1">
    <source>
        <dbReference type="SAM" id="MobiDB-lite"/>
    </source>
</evidence>
<dbReference type="Proteomes" id="UP001174936">
    <property type="component" value="Unassembled WGS sequence"/>
</dbReference>
<feature type="compositionally biased region" description="Basic and acidic residues" evidence="1">
    <location>
        <begin position="46"/>
        <end position="56"/>
    </location>
</feature>
<accession>A0AA40CZW7</accession>
<feature type="region of interest" description="Disordered" evidence="1">
    <location>
        <begin position="136"/>
        <end position="185"/>
    </location>
</feature>
<keyword evidence="3" id="KW-1185">Reference proteome</keyword>
<feature type="compositionally biased region" description="Acidic residues" evidence="1">
    <location>
        <begin position="88"/>
        <end position="107"/>
    </location>
</feature>